<evidence type="ECO:0000256" key="3">
    <source>
        <dbReference type="SAM" id="SignalP"/>
    </source>
</evidence>
<dbReference type="PANTHER" id="PTHR47151">
    <property type="entry name" value="LEU/ILE/VAL-BINDING ABC TRANSPORTER SUBUNIT"/>
    <property type="match status" value="1"/>
</dbReference>
<gene>
    <name evidence="5" type="ORF">EPA93_39405</name>
</gene>
<dbReference type="CDD" id="cd06342">
    <property type="entry name" value="PBP1_ABC_LIVBP-like"/>
    <property type="match status" value="1"/>
</dbReference>
<dbReference type="EMBL" id="CP035758">
    <property type="protein sequence ID" value="QBD81717.1"/>
    <property type="molecule type" value="Genomic_DNA"/>
</dbReference>
<comment type="similarity">
    <text evidence="1">Belongs to the leucine-binding protein family.</text>
</comment>
<dbReference type="OrthoDB" id="9783240at2"/>
<evidence type="ECO:0000256" key="2">
    <source>
        <dbReference type="ARBA" id="ARBA00022729"/>
    </source>
</evidence>
<dbReference type="Proteomes" id="UP000290365">
    <property type="component" value="Chromosome"/>
</dbReference>
<keyword evidence="6" id="KW-1185">Reference proteome</keyword>
<dbReference type="PROSITE" id="PS51257">
    <property type="entry name" value="PROKAR_LIPOPROTEIN"/>
    <property type="match status" value="1"/>
</dbReference>
<reference evidence="5 6" key="1">
    <citation type="submission" date="2019-01" db="EMBL/GenBank/DDBJ databases">
        <title>Ktedonosporobacter rubrisoli SCAWS-G2.</title>
        <authorList>
            <person name="Huang Y."/>
            <person name="Yan B."/>
        </authorList>
    </citation>
    <scope>NUCLEOTIDE SEQUENCE [LARGE SCALE GENOMIC DNA]</scope>
    <source>
        <strain evidence="5 6">SCAWS-G2</strain>
    </source>
</reference>
<dbReference type="RefSeq" id="WP_129892778.1">
    <property type="nucleotide sequence ID" value="NZ_CP035758.1"/>
</dbReference>
<evidence type="ECO:0000313" key="5">
    <source>
        <dbReference type="EMBL" id="QBD81717.1"/>
    </source>
</evidence>
<dbReference type="InterPro" id="IPR028082">
    <property type="entry name" value="Peripla_BP_I"/>
</dbReference>
<protein>
    <submittedName>
        <fullName evidence="5">Branched-chain amino acid ABC transporter substrate-binding protein</fullName>
    </submittedName>
</protein>
<dbReference type="Gene3D" id="3.40.50.2300">
    <property type="match status" value="2"/>
</dbReference>
<dbReference type="InterPro" id="IPR028081">
    <property type="entry name" value="Leu-bd"/>
</dbReference>
<organism evidence="5 6">
    <name type="scientific">Ktedonosporobacter rubrisoli</name>
    <dbReference type="NCBI Taxonomy" id="2509675"/>
    <lineage>
        <taxon>Bacteria</taxon>
        <taxon>Bacillati</taxon>
        <taxon>Chloroflexota</taxon>
        <taxon>Ktedonobacteria</taxon>
        <taxon>Ktedonobacterales</taxon>
        <taxon>Ktedonosporobacteraceae</taxon>
        <taxon>Ktedonosporobacter</taxon>
    </lineage>
</organism>
<dbReference type="AlphaFoldDB" id="A0A4P6K0Q0"/>
<dbReference type="KEGG" id="kbs:EPA93_39405"/>
<feature type="domain" description="Leucine-binding protein" evidence="4">
    <location>
        <begin position="33"/>
        <end position="374"/>
    </location>
</feature>
<feature type="signal peptide" evidence="3">
    <location>
        <begin position="1"/>
        <end position="22"/>
    </location>
</feature>
<evidence type="ECO:0000256" key="1">
    <source>
        <dbReference type="ARBA" id="ARBA00010062"/>
    </source>
</evidence>
<name>A0A4P6K0Q0_KTERU</name>
<feature type="chain" id="PRO_5020916821" evidence="3">
    <location>
        <begin position="23"/>
        <end position="389"/>
    </location>
</feature>
<dbReference type="SUPFAM" id="SSF53822">
    <property type="entry name" value="Periplasmic binding protein-like I"/>
    <property type="match status" value="1"/>
</dbReference>
<accession>A0A4P6K0Q0</accession>
<proteinExistence type="inferred from homology"/>
<dbReference type="Pfam" id="PF13458">
    <property type="entry name" value="Peripla_BP_6"/>
    <property type="match status" value="1"/>
</dbReference>
<sequence>MQYRRSRAFFTLFLALSCLLVACSGPGAKGVTTINVALIFPLTGPNAALGLGLRNAAQLAINQANAAHSIPGVFIQTVQMDDESKPESGIEAATKAGSDQSILAAIAHYNSPVMLATIPKYHQLNLPVINPGSVNNHITKSGFREIVRLPTDDTFQSESAAAFAVNVLKVKNVALIDDKTNFGQSLREQFGTDVAKQGVKILSIDSIAVGDRDFRALLTKIKASKPDLIYFGGLTTEGGLLRLQMKELGMDAYFLGSTGMWSDTFIKVATSQAAEGTFASGLTQPLELYPGGKAFMDAYANAGFKEPYETFGIYGYVAGQLVVEAIKRGGTTRAKFINALRSIKDFSSVLGKVRIGANGQLQPEQNWIYEVKDGKWVLYEKQPAMPSTD</sequence>
<dbReference type="PANTHER" id="PTHR47151:SF2">
    <property type="entry name" value="AMINO ACID BINDING PROTEIN"/>
    <property type="match status" value="1"/>
</dbReference>
<evidence type="ECO:0000313" key="6">
    <source>
        <dbReference type="Proteomes" id="UP000290365"/>
    </source>
</evidence>
<keyword evidence="2 3" id="KW-0732">Signal</keyword>
<evidence type="ECO:0000259" key="4">
    <source>
        <dbReference type="Pfam" id="PF13458"/>
    </source>
</evidence>